<name>A0ABX1HE85_9ACTN</name>
<dbReference type="Pfam" id="PF00534">
    <property type="entry name" value="Glycos_transf_1"/>
    <property type="match status" value="1"/>
</dbReference>
<proteinExistence type="predicted"/>
<protein>
    <recommendedName>
        <fullName evidence="1">D-inositol 3-phosphate glycosyltransferase</fullName>
    </recommendedName>
</protein>
<dbReference type="PANTHER" id="PTHR12526">
    <property type="entry name" value="GLYCOSYLTRANSFERASE"/>
    <property type="match status" value="1"/>
</dbReference>
<dbReference type="Proteomes" id="UP000772196">
    <property type="component" value="Unassembled WGS sequence"/>
</dbReference>
<accession>A0ABX1HE85</accession>
<keyword evidence="7" id="KW-1185">Reference proteome</keyword>
<evidence type="ECO:0000313" key="6">
    <source>
        <dbReference type="EMBL" id="NKI45529.1"/>
    </source>
</evidence>
<evidence type="ECO:0000259" key="4">
    <source>
        <dbReference type="Pfam" id="PF00534"/>
    </source>
</evidence>
<evidence type="ECO:0000313" key="7">
    <source>
        <dbReference type="Proteomes" id="UP000772196"/>
    </source>
</evidence>
<dbReference type="InterPro" id="IPR001296">
    <property type="entry name" value="Glyco_trans_1"/>
</dbReference>
<keyword evidence="3" id="KW-0808">Transferase</keyword>
<evidence type="ECO:0000259" key="5">
    <source>
        <dbReference type="Pfam" id="PF13579"/>
    </source>
</evidence>
<evidence type="ECO:0000256" key="3">
    <source>
        <dbReference type="ARBA" id="ARBA00022679"/>
    </source>
</evidence>
<dbReference type="Gene3D" id="3.40.50.2000">
    <property type="entry name" value="Glycogen Phosphorylase B"/>
    <property type="match status" value="2"/>
</dbReference>
<feature type="domain" description="Glycosyl transferase family 1" evidence="4">
    <location>
        <begin position="192"/>
        <end position="347"/>
    </location>
</feature>
<organism evidence="6 7">
    <name type="scientific">Streptomyces physcomitrii</name>
    <dbReference type="NCBI Taxonomy" id="2724184"/>
    <lineage>
        <taxon>Bacteria</taxon>
        <taxon>Bacillati</taxon>
        <taxon>Actinomycetota</taxon>
        <taxon>Actinomycetes</taxon>
        <taxon>Kitasatosporales</taxon>
        <taxon>Streptomycetaceae</taxon>
        <taxon>Streptomyces</taxon>
    </lineage>
</organism>
<dbReference type="InterPro" id="IPR028098">
    <property type="entry name" value="Glyco_trans_4-like_N"/>
</dbReference>
<evidence type="ECO:0000256" key="2">
    <source>
        <dbReference type="ARBA" id="ARBA00022676"/>
    </source>
</evidence>
<dbReference type="Pfam" id="PF13579">
    <property type="entry name" value="Glyco_trans_4_4"/>
    <property type="match status" value="1"/>
</dbReference>
<comment type="caution">
    <text evidence="6">The sequence shown here is derived from an EMBL/GenBank/DDBJ whole genome shotgun (WGS) entry which is preliminary data.</text>
</comment>
<gene>
    <name evidence="6" type="ORF">HFV08_30750</name>
</gene>
<keyword evidence="2" id="KW-0328">Glycosyltransferase</keyword>
<dbReference type="PANTHER" id="PTHR12526:SF510">
    <property type="entry name" value="D-INOSITOL 3-PHOSPHATE GLYCOSYLTRANSFERASE"/>
    <property type="match status" value="1"/>
</dbReference>
<sequence length="373" mass="39150">MSTPAPYGRPPLRTVQVLGGASAGSSGQVRALATGLTARGVRVTVCSPQRTEEAHDFTGAGAVHVPVPRRGDPASLAALRAACSGADLVHAHGPHAALRASLALSGRPVPLVVTWYSGGSWDGSRPRVRELVERRVARAASVVLGATPELVGRARSLGARDARLAVLAHPGARAPHEGDMAGRTTADPDKTRAELGTVGRPLLLAVGALHAGRGYRTLLDAARAWRGLEPQPLLLIAGEGPLRSQLQRRIHREDLPVRLLGRRTDVPELLGAADLVLVPGCREARSVLAQEALLAGVPLVAAEVGMMTELVGGAAELVPHGDAEALARAVTGLLGDPYRRQRLRVASRALTRSWPSEDEAAAQVLRVYDELTM</sequence>
<dbReference type="CDD" id="cd03801">
    <property type="entry name" value="GT4_PimA-like"/>
    <property type="match status" value="1"/>
</dbReference>
<evidence type="ECO:0000256" key="1">
    <source>
        <dbReference type="ARBA" id="ARBA00021292"/>
    </source>
</evidence>
<dbReference type="RefSeq" id="WP_168543847.1">
    <property type="nucleotide sequence ID" value="NZ_JAAWWP010000039.1"/>
</dbReference>
<dbReference type="EMBL" id="JAAWWP010000039">
    <property type="protein sequence ID" value="NKI45529.1"/>
    <property type="molecule type" value="Genomic_DNA"/>
</dbReference>
<feature type="domain" description="Glycosyltransferase subfamily 4-like N-terminal" evidence="5">
    <location>
        <begin position="26"/>
        <end position="167"/>
    </location>
</feature>
<dbReference type="SUPFAM" id="SSF53756">
    <property type="entry name" value="UDP-Glycosyltransferase/glycogen phosphorylase"/>
    <property type="match status" value="1"/>
</dbReference>
<reference evidence="6 7" key="1">
    <citation type="submission" date="2020-04" db="EMBL/GenBank/DDBJ databases">
        <title>Phylogenetic Diversity and Antibacterial Activity against Ralstonia solanacearum of Endophytic Actinomycete Isolated from Moss.</title>
        <authorList>
            <person name="Zhuang X."/>
        </authorList>
    </citation>
    <scope>NUCLEOTIDE SEQUENCE [LARGE SCALE GENOMIC DNA]</scope>
    <source>
        <strain evidence="6 7">LD120</strain>
    </source>
</reference>